<evidence type="ECO:0000313" key="1">
    <source>
        <dbReference type="EMBL" id="GJJ11612.1"/>
    </source>
</evidence>
<gene>
    <name evidence="1" type="ORF">Clacol_005847</name>
</gene>
<evidence type="ECO:0000313" key="2">
    <source>
        <dbReference type="Proteomes" id="UP001050691"/>
    </source>
</evidence>
<protein>
    <submittedName>
        <fullName evidence="1">Uncharacterized protein</fullName>
    </submittedName>
</protein>
<dbReference type="EMBL" id="BPWL01000006">
    <property type="protein sequence ID" value="GJJ11612.1"/>
    <property type="molecule type" value="Genomic_DNA"/>
</dbReference>
<organism evidence="1 2">
    <name type="scientific">Clathrus columnatus</name>
    <dbReference type="NCBI Taxonomy" id="1419009"/>
    <lineage>
        <taxon>Eukaryota</taxon>
        <taxon>Fungi</taxon>
        <taxon>Dikarya</taxon>
        <taxon>Basidiomycota</taxon>
        <taxon>Agaricomycotina</taxon>
        <taxon>Agaricomycetes</taxon>
        <taxon>Phallomycetidae</taxon>
        <taxon>Phallales</taxon>
        <taxon>Clathraceae</taxon>
        <taxon>Clathrus</taxon>
    </lineage>
</organism>
<accession>A0AAV5AAF9</accession>
<name>A0AAV5AAF9_9AGAM</name>
<keyword evidence="2" id="KW-1185">Reference proteome</keyword>
<comment type="caution">
    <text evidence="1">The sequence shown here is derived from an EMBL/GenBank/DDBJ whole genome shotgun (WGS) entry which is preliminary data.</text>
</comment>
<dbReference type="AlphaFoldDB" id="A0AAV5AAF9"/>
<proteinExistence type="predicted"/>
<dbReference type="Proteomes" id="UP001050691">
    <property type="component" value="Unassembled WGS sequence"/>
</dbReference>
<sequence>MRTLKENTLCLLDHYVSSSLKSGPITALRFRPVDTMYTSTDTSTSSSTYTKNIWRISQSHFFAAFGAKRHFMDKFRGAIFVCGEGGW</sequence>
<reference evidence="1" key="1">
    <citation type="submission" date="2021-10" db="EMBL/GenBank/DDBJ databases">
        <title>De novo Genome Assembly of Clathrus columnatus (Basidiomycota, Fungi) Using Illumina and Nanopore Sequence Data.</title>
        <authorList>
            <person name="Ogiso-Tanaka E."/>
            <person name="Itagaki H."/>
            <person name="Hosoya T."/>
            <person name="Hosaka K."/>
        </authorList>
    </citation>
    <scope>NUCLEOTIDE SEQUENCE</scope>
    <source>
        <strain evidence="1">MO-923</strain>
    </source>
</reference>